<name>A0AAD9BYW5_DISEL</name>
<evidence type="ECO:0000256" key="1">
    <source>
        <dbReference type="SAM" id="MobiDB-lite"/>
    </source>
</evidence>
<feature type="region of interest" description="Disordered" evidence="1">
    <location>
        <begin position="1"/>
        <end position="21"/>
    </location>
</feature>
<evidence type="ECO:0000313" key="2">
    <source>
        <dbReference type="EMBL" id="KAK1891583.1"/>
    </source>
</evidence>
<keyword evidence="3" id="KW-1185">Reference proteome</keyword>
<evidence type="ECO:0000313" key="3">
    <source>
        <dbReference type="Proteomes" id="UP001228049"/>
    </source>
</evidence>
<dbReference type="EMBL" id="JASDAP010000015">
    <property type="protein sequence ID" value="KAK1891583.1"/>
    <property type="molecule type" value="Genomic_DNA"/>
</dbReference>
<sequence length="119" mass="13400">RKEQSRVSRPQIQSKRPRNQTLWRVINTTESPGLGKGHSIQKAFQPGNGVLRRAEEGGEELPCCSLRAQGRSGIEVDNEQRDKVELWRSYHPEPPGHTALLVVKKPLIITKTHSSSQQT</sequence>
<organism evidence="2 3">
    <name type="scientific">Dissostichus eleginoides</name>
    <name type="common">Patagonian toothfish</name>
    <name type="synonym">Dissostichus amissus</name>
    <dbReference type="NCBI Taxonomy" id="100907"/>
    <lineage>
        <taxon>Eukaryota</taxon>
        <taxon>Metazoa</taxon>
        <taxon>Chordata</taxon>
        <taxon>Craniata</taxon>
        <taxon>Vertebrata</taxon>
        <taxon>Euteleostomi</taxon>
        <taxon>Actinopterygii</taxon>
        <taxon>Neopterygii</taxon>
        <taxon>Teleostei</taxon>
        <taxon>Neoteleostei</taxon>
        <taxon>Acanthomorphata</taxon>
        <taxon>Eupercaria</taxon>
        <taxon>Perciformes</taxon>
        <taxon>Notothenioidei</taxon>
        <taxon>Nototheniidae</taxon>
        <taxon>Dissostichus</taxon>
    </lineage>
</organism>
<accession>A0AAD9BYW5</accession>
<feature type="compositionally biased region" description="Polar residues" evidence="1">
    <location>
        <begin position="7"/>
        <end position="21"/>
    </location>
</feature>
<feature type="non-terminal residue" evidence="2">
    <location>
        <position position="1"/>
    </location>
</feature>
<comment type="caution">
    <text evidence="2">The sequence shown here is derived from an EMBL/GenBank/DDBJ whole genome shotgun (WGS) entry which is preliminary data.</text>
</comment>
<reference evidence="2" key="1">
    <citation type="submission" date="2023-04" db="EMBL/GenBank/DDBJ databases">
        <title>Chromosome-level genome of Chaenocephalus aceratus.</title>
        <authorList>
            <person name="Park H."/>
        </authorList>
    </citation>
    <scope>NUCLEOTIDE SEQUENCE</scope>
    <source>
        <strain evidence="2">DE</strain>
        <tissue evidence="2">Muscle</tissue>
    </source>
</reference>
<dbReference type="Proteomes" id="UP001228049">
    <property type="component" value="Unassembled WGS sequence"/>
</dbReference>
<protein>
    <submittedName>
        <fullName evidence="2">Aequorin-1</fullName>
    </submittedName>
</protein>
<dbReference type="AlphaFoldDB" id="A0AAD9BYW5"/>
<gene>
    <name evidence="2" type="ORF">KUDE01_010411</name>
</gene>
<feature type="non-terminal residue" evidence="2">
    <location>
        <position position="119"/>
    </location>
</feature>
<proteinExistence type="predicted"/>